<proteinExistence type="predicted"/>
<keyword evidence="2" id="KW-0677">Repeat</keyword>
<dbReference type="AlphaFoldDB" id="A0A6A4GMI1"/>
<evidence type="ECO:0000313" key="4">
    <source>
        <dbReference type="EMBL" id="KAE9386523.1"/>
    </source>
</evidence>
<name>A0A6A4GMI1_9AGAR</name>
<keyword evidence="5" id="KW-1185">Reference proteome</keyword>
<dbReference type="PANTHER" id="PTHR22847:SF637">
    <property type="entry name" value="WD REPEAT DOMAIN 5B"/>
    <property type="match status" value="1"/>
</dbReference>
<dbReference type="Proteomes" id="UP000799118">
    <property type="component" value="Unassembled WGS sequence"/>
</dbReference>
<organism evidence="4 5">
    <name type="scientific">Gymnopus androsaceus JB14</name>
    <dbReference type="NCBI Taxonomy" id="1447944"/>
    <lineage>
        <taxon>Eukaryota</taxon>
        <taxon>Fungi</taxon>
        <taxon>Dikarya</taxon>
        <taxon>Basidiomycota</taxon>
        <taxon>Agaricomycotina</taxon>
        <taxon>Agaricomycetes</taxon>
        <taxon>Agaricomycetidae</taxon>
        <taxon>Agaricales</taxon>
        <taxon>Marasmiineae</taxon>
        <taxon>Omphalotaceae</taxon>
        <taxon>Gymnopus</taxon>
    </lineage>
</organism>
<dbReference type="GO" id="GO:1990234">
    <property type="term" value="C:transferase complex"/>
    <property type="evidence" value="ECO:0007669"/>
    <property type="project" value="UniProtKB-ARBA"/>
</dbReference>
<gene>
    <name evidence="4" type="ORF">BT96DRAFT_759420</name>
</gene>
<evidence type="ECO:0000256" key="3">
    <source>
        <dbReference type="PROSITE-ProRule" id="PRU00221"/>
    </source>
</evidence>
<dbReference type="InterPro" id="IPR015943">
    <property type="entry name" value="WD40/YVTN_repeat-like_dom_sf"/>
</dbReference>
<keyword evidence="1 3" id="KW-0853">WD repeat</keyword>
<feature type="non-terminal residue" evidence="4">
    <location>
        <position position="105"/>
    </location>
</feature>
<sequence>TVRIWSAETGLAIGKPLKGHTSRVTSVAYSPDGKQIVSGSGDKTLRIWTAYMAIPTKVPSVIYSLNAQHILSEGWIKLPHQQLILWVPHQYRHGLADPQQILTIP</sequence>
<dbReference type="PANTHER" id="PTHR22847">
    <property type="entry name" value="WD40 REPEAT PROTEIN"/>
    <property type="match status" value="1"/>
</dbReference>
<reference evidence="4" key="1">
    <citation type="journal article" date="2019" name="Environ. Microbiol.">
        <title>Fungal ecological strategies reflected in gene transcription - a case study of two litter decomposers.</title>
        <authorList>
            <person name="Barbi F."/>
            <person name="Kohler A."/>
            <person name="Barry K."/>
            <person name="Baskaran P."/>
            <person name="Daum C."/>
            <person name="Fauchery L."/>
            <person name="Ihrmark K."/>
            <person name="Kuo A."/>
            <person name="LaButti K."/>
            <person name="Lipzen A."/>
            <person name="Morin E."/>
            <person name="Grigoriev I.V."/>
            <person name="Henrissat B."/>
            <person name="Lindahl B."/>
            <person name="Martin F."/>
        </authorList>
    </citation>
    <scope>NUCLEOTIDE SEQUENCE</scope>
    <source>
        <strain evidence="4">JB14</strain>
    </source>
</reference>
<dbReference type="OrthoDB" id="2615105at2759"/>
<dbReference type="SUPFAM" id="SSF50978">
    <property type="entry name" value="WD40 repeat-like"/>
    <property type="match status" value="1"/>
</dbReference>
<dbReference type="Pfam" id="PF00400">
    <property type="entry name" value="WD40"/>
    <property type="match status" value="1"/>
</dbReference>
<evidence type="ECO:0000256" key="1">
    <source>
        <dbReference type="ARBA" id="ARBA00022574"/>
    </source>
</evidence>
<evidence type="ECO:0000313" key="5">
    <source>
        <dbReference type="Proteomes" id="UP000799118"/>
    </source>
</evidence>
<dbReference type="EMBL" id="ML769871">
    <property type="protein sequence ID" value="KAE9386523.1"/>
    <property type="molecule type" value="Genomic_DNA"/>
</dbReference>
<accession>A0A6A4GMI1</accession>
<dbReference type="Gene3D" id="2.130.10.10">
    <property type="entry name" value="YVTN repeat-like/Quinoprotein amine dehydrogenase"/>
    <property type="match status" value="1"/>
</dbReference>
<dbReference type="InterPro" id="IPR001680">
    <property type="entry name" value="WD40_rpt"/>
</dbReference>
<dbReference type="InterPro" id="IPR036322">
    <property type="entry name" value="WD40_repeat_dom_sf"/>
</dbReference>
<dbReference type="PROSITE" id="PS50082">
    <property type="entry name" value="WD_REPEATS_2"/>
    <property type="match status" value="1"/>
</dbReference>
<feature type="repeat" description="WD" evidence="3">
    <location>
        <begin position="17"/>
        <end position="48"/>
    </location>
</feature>
<dbReference type="SMART" id="SM00320">
    <property type="entry name" value="WD40"/>
    <property type="match status" value="1"/>
</dbReference>
<evidence type="ECO:0000256" key="2">
    <source>
        <dbReference type="ARBA" id="ARBA00022737"/>
    </source>
</evidence>
<feature type="non-terminal residue" evidence="4">
    <location>
        <position position="1"/>
    </location>
</feature>
<dbReference type="PROSITE" id="PS50294">
    <property type="entry name" value="WD_REPEATS_REGION"/>
    <property type="match status" value="1"/>
</dbReference>
<protein>
    <submittedName>
        <fullName evidence="4">Uncharacterized protein</fullName>
    </submittedName>
</protein>